<evidence type="ECO:0000313" key="2">
    <source>
        <dbReference type="Proteomes" id="UP001314170"/>
    </source>
</evidence>
<organism evidence="1 2">
    <name type="scientific">Dovyalis caffra</name>
    <dbReference type="NCBI Taxonomy" id="77055"/>
    <lineage>
        <taxon>Eukaryota</taxon>
        <taxon>Viridiplantae</taxon>
        <taxon>Streptophyta</taxon>
        <taxon>Embryophyta</taxon>
        <taxon>Tracheophyta</taxon>
        <taxon>Spermatophyta</taxon>
        <taxon>Magnoliopsida</taxon>
        <taxon>eudicotyledons</taxon>
        <taxon>Gunneridae</taxon>
        <taxon>Pentapetalae</taxon>
        <taxon>rosids</taxon>
        <taxon>fabids</taxon>
        <taxon>Malpighiales</taxon>
        <taxon>Salicaceae</taxon>
        <taxon>Flacourtieae</taxon>
        <taxon>Dovyalis</taxon>
    </lineage>
</organism>
<accession>A0AAV1RMW4</accession>
<gene>
    <name evidence="1" type="ORF">DCAF_LOCUS13096</name>
</gene>
<protein>
    <submittedName>
        <fullName evidence="1">Uncharacterized protein</fullName>
    </submittedName>
</protein>
<dbReference type="Proteomes" id="UP001314170">
    <property type="component" value="Unassembled WGS sequence"/>
</dbReference>
<dbReference type="EMBL" id="CAWUPB010001108">
    <property type="protein sequence ID" value="CAK7338055.1"/>
    <property type="molecule type" value="Genomic_DNA"/>
</dbReference>
<comment type="caution">
    <text evidence="1">The sequence shown here is derived from an EMBL/GenBank/DDBJ whole genome shotgun (WGS) entry which is preliminary data.</text>
</comment>
<proteinExistence type="predicted"/>
<name>A0AAV1RMW4_9ROSI</name>
<reference evidence="1 2" key="1">
    <citation type="submission" date="2024-01" db="EMBL/GenBank/DDBJ databases">
        <authorList>
            <person name="Waweru B."/>
        </authorList>
    </citation>
    <scope>NUCLEOTIDE SEQUENCE [LARGE SCALE GENOMIC DNA]</scope>
</reference>
<dbReference type="AlphaFoldDB" id="A0AAV1RMW4"/>
<evidence type="ECO:0000313" key="1">
    <source>
        <dbReference type="EMBL" id="CAK7338055.1"/>
    </source>
</evidence>
<keyword evidence="2" id="KW-1185">Reference proteome</keyword>
<sequence>MGFGAIMLRECMGRGAWHMGEGLCVKVVRHVRLKDSVALVEDGYGEEDECLYGGYGCFCQKKKGRKGVAKMEIVW</sequence>